<keyword evidence="4" id="KW-0472">Membrane</keyword>
<sequence length="150" mass="16468">QLKAPVRGVVNRLLLTTRGGVAQPGQPLVEIVPLDEGLLVEAWIRPADIAFLHAGQQVRVKLTAYDSSRYGALEGEIERIGADAISRPDREETAFAALVRTRGALTDREGAPLAITPGMMAEIDILNGRRTVMDYLVRPVVRVKERAFRD</sequence>
<keyword evidence="2" id="KW-0812">Transmembrane</keyword>
<evidence type="ECO:0000256" key="3">
    <source>
        <dbReference type="ARBA" id="ARBA00022989"/>
    </source>
</evidence>
<dbReference type="PANTHER" id="PTHR30386:SF26">
    <property type="entry name" value="TRANSPORT PROTEIN COMB"/>
    <property type="match status" value="1"/>
</dbReference>
<proteinExistence type="predicted"/>
<dbReference type="AlphaFoldDB" id="A0A4U0Z1D7"/>
<comment type="caution">
    <text evidence="6">The sequence shown here is derived from an EMBL/GenBank/DDBJ whole genome shotgun (WGS) entry which is preliminary data.</text>
</comment>
<evidence type="ECO:0000313" key="6">
    <source>
        <dbReference type="EMBL" id="TKA96254.1"/>
    </source>
</evidence>
<comment type="subcellular location">
    <subcellularLocation>
        <location evidence="1">Membrane</location>
        <topology evidence="1">Single-pass membrane protein</topology>
    </subcellularLocation>
</comment>
<feature type="domain" description="AprE-like beta-barrel" evidence="5">
    <location>
        <begin position="38"/>
        <end position="127"/>
    </location>
</feature>
<evidence type="ECO:0000256" key="1">
    <source>
        <dbReference type="ARBA" id="ARBA00004167"/>
    </source>
</evidence>
<dbReference type="Pfam" id="PF26002">
    <property type="entry name" value="Beta-barrel_AprE"/>
    <property type="match status" value="1"/>
</dbReference>
<dbReference type="EMBL" id="SWAU01000110">
    <property type="protein sequence ID" value="TKA96254.1"/>
    <property type="molecule type" value="Genomic_DNA"/>
</dbReference>
<evidence type="ECO:0000256" key="2">
    <source>
        <dbReference type="ARBA" id="ARBA00022692"/>
    </source>
</evidence>
<keyword evidence="3" id="KW-1133">Transmembrane helix</keyword>
<evidence type="ECO:0000313" key="7">
    <source>
        <dbReference type="Proteomes" id="UP000306340"/>
    </source>
</evidence>
<name>A0A4U0Z1D7_9RHOB</name>
<evidence type="ECO:0000256" key="4">
    <source>
        <dbReference type="ARBA" id="ARBA00023136"/>
    </source>
</evidence>
<organism evidence="6 7">
    <name type="scientific">Cereibacter changlensis</name>
    <dbReference type="NCBI Taxonomy" id="402884"/>
    <lineage>
        <taxon>Bacteria</taxon>
        <taxon>Pseudomonadati</taxon>
        <taxon>Pseudomonadota</taxon>
        <taxon>Alphaproteobacteria</taxon>
        <taxon>Rhodobacterales</taxon>
        <taxon>Paracoccaceae</taxon>
        <taxon>Cereibacter</taxon>
    </lineage>
</organism>
<dbReference type="PRINTS" id="PR01490">
    <property type="entry name" value="RTXTOXIND"/>
</dbReference>
<feature type="non-terminal residue" evidence="6">
    <location>
        <position position="1"/>
    </location>
</feature>
<dbReference type="PANTHER" id="PTHR30386">
    <property type="entry name" value="MEMBRANE FUSION SUBUNIT OF EMRAB-TOLC MULTIDRUG EFFLUX PUMP"/>
    <property type="match status" value="1"/>
</dbReference>
<dbReference type="InterPro" id="IPR050739">
    <property type="entry name" value="MFP"/>
</dbReference>
<dbReference type="Gene3D" id="2.40.30.170">
    <property type="match status" value="1"/>
</dbReference>
<accession>A0A4U0Z1D7</accession>
<reference evidence="6 7" key="1">
    <citation type="submission" date="2019-04" db="EMBL/GenBank/DDBJ databases">
        <title>Crypto-aerobic microbial life in anoxic (sulfidic) marine sediments.</title>
        <authorList>
            <person name="Bhattacharya S."/>
            <person name="Roy C."/>
            <person name="Mondal N."/>
            <person name="Sarkar J."/>
            <person name="Mandal S."/>
            <person name="Rameez M.J."/>
            <person name="Ghosh W."/>
        </authorList>
    </citation>
    <scope>NUCLEOTIDE SEQUENCE [LARGE SCALE GENOMIC DNA]</scope>
    <source>
        <strain evidence="6 7">SBBC</strain>
    </source>
</reference>
<dbReference type="InterPro" id="IPR058982">
    <property type="entry name" value="Beta-barrel_AprE"/>
</dbReference>
<gene>
    <name evidence="6" type="ORF">FAZ78_12495</name>
</gene>
<dbReference type="RefSeq" id="WP_136792858.1">
    <property type="nucleotide sequence ID" value="NZ_SWAU01000110.1"/>
</dbReference>
<dbReference type="GO" id="GO:0016020">
    <property type="term" value="C:membrane"/>
    <property type="evidence" value="ECO:0007669"/>
    <property type="project" value="UniProtKB-SubCell"/>
</dbReference>
<evidence type="ECO:0000259" key="5">
    <source>
        <dbReference type="Pfam" id="PF26002"/>
    </source>
</evidence>
<protein>
    <submittedName>
        <fullName evidence="6">HlyD family efflux transporter periplasmic adaptor subunit</fullName>
    </submittedName>
</protein>
<dbReference type="Proteomes" id="UP000306340">
    <property type="component" value="Unassembled WGS sequence"/>
</dbReference>